<dbReference type="InterPro" id="IPR002933">
    <property type="entry name" value="Peptidase_M20"/>
</dbReference>
<dbReference type="AlphaFoldDB" id="A0A2W5PSR9"/>
<dbReference type="Pfam" id="PF07687">
    <property type="entry name" value="M20_dimer"/>
    <property type="match status" value="1"/>
</dbReference>
<comment type="cofactor">
    <cofactor evidence="2">
        <name>Mn(2+)</name>
        <dbReference type="ChEBI" id="CHEBI:29035"/>
    </cofactor>
    <text evidence="2">The Mn(2+) ion enhances activity.</text>
</comment>
<name>A0A2W5PSR9_RHOSU</name>
<dbReference type="PIRSF" id="PIRSF005962">
    <property type="entry name" value="Pept_M20D_amidohydro"/>
    <property type="match status" value="1"/>
</dbReference>
<feature type="binding site" evidence="2">
    <location>
        <position position="163"/>
    </location>
    <ligand>
        <name>Mn(2+)</name>
        <dbReference type="ChEBI" id="CHEBI:29035"/>
        <label>2</label>
    </ligand>
</feature>
<dbReference type="PANTHER" id="PTHR11014:SF63">
    <property type="entry name" value="METALLOPEPTIDASE, PUTATIVE (AFU_ORTHOLOGUE AFUA_6G09600)-RELATED"/>
    <property type="match status" value="1"/>
</dbReference>
<evidence type="ECO:0000256" key="2">
    <source>
        <dbReference type="PIRSR" id="PIRSR005962-1"/>
    </source>
</evidence>
<accession>A0A2W5PSR9</accession>
<evidence type="ECO:0000256" key="1">
    <source>
        <dbReference type="ARBA" id="ARBA00022801"/>
    </source>
</evidence>
<dbReference type="SUPFAM" id="SSF55031">
    <property type="entry name" value="Bacterial exopeptidase dimerisation domain"/>
    <property type="match status" value="1"/>
</dbReference>
<dbReference type="InterPro" id="IPR017439">
    <property type="entry name" value="Amidohydrolase"/>
</dbReference>
<dbReference type="PANTHER" id="PTHR11014">
    <property type="entry name" value="PEPTIDASE M20 FAMILY MEMBER"/>
    <property type="match status" value="1"/>
</dbReference>
<dbReference type="GO" id="GO:0019877">
    <property type="term" value="P:diaminopimelate biosynthetic process"/>
    <property type="evidence" value="ECO:0007669"/>
    <property type="project" value="UniProtKB-ARBA"/>
</dbReference>
<feature type="domain" description="Peptidase M20 dimerisation" evidence="3">
    <location>
        <begin position="187"/>
        <end position="279"/>
    </location>
</feature>
<organism evidence="4 5">
    <name type="scientific">Rhodovulum sulfidophilum</name>
    <name type="common">Rhodobacter sulfidophilus</name>
    <dbReference type="NCBI Taxonomy" id="35806"/>
    <lineage>
        <taxon>Bacteria</taxon>
        <taxon>Pseudomonadati</taxon>
        <taxon>Pseudomonadota</taxon>
        <taxon>Alphaproteobacteria</taxon>
        <taxon>Rhodobacterales</taxon>
        <taxon>Paracoccaceae</taxon>
        <taxon>Rhodovulum</taxon>
    </lineage>
</organism>
<feature type="binding site" evidence="2">
    <location>
        <position position="102"/>
    </location>
    <ligand>
        <name>Mn(2+)</name>
        <dbReference type="ChEBI" id="CHEBI:29035"/>
        <label>2</label>
    </ligand>
</feature>
<dbReference type="FunFam" id="3.30.70.360:FF:000001">
    <property type="entry name" value="N-acetyldiaminopimelate deacetylase"/>
    <property type="match status" value="1"/>
</dbReference>
<keyword evidence="1 4" id="KW-0378">Hydrolase</keyword>
<evidence type="ECO:0000313" key="5">
    <source>
        <dbReference type="Proteomes" id="UP000249185"/>
    </source>
</evidence>
<reference evidence="4 5" key="1">
    <citation type="submission" date="2017-08" db="EMBL/GenBank/DDBJ databases">
        <title>Infants hospitalized years apart are colonized by the same room-sourced microbial strains.</title>
        <authorList>
            <person name="Brooks B."/>
            <person name="Olm M.R."/>
            <person name="Firek B.A."/>
            <person name="Baker R."/>
            <person name="Thomas B.C."/>
            <person name="Morowitz M.J."/>
            <person name="Banfield J.F."/>
        </authorList>
    </citation>
    <scope>NUCLEOTIDE SEQUENCE [LARGE SCALE GENOMIC DNA]</scope>
    <source>
        <strain evidence="4">S2_005_002_R2_34</strain>
    </source>
</reference>
<dbReference type="Proteomes" id="UP000249185">
    <property type="component" value="Unassembled WGS sequence"/>
</dbReference>
<dbReference type="InterPro" id="IPR011650">
    <property type="entry name" value="Peptidase_M20_dimer"/>
</dbReference>
<dbReference type="Gene3D" id="3.30.70.360">
    <property type="match status" value="1"/>
</dbReference>
<dbReference type="GO" id="GO:0046872">
    <property type="term" value="F:metal ion binding"/>
    <property type="evidence" value="ECO:0007669"/>
    <property type="project" value="UniProtKB-KW"/>
</dbReference>
<feature type="binding site" evidence="2">
    <location>
        <position position="137"/>
    </location>
    <ligand>
        <name>Mn(2+)</name>
        <dbReference type="ChEBI" id="CHEBI:29035"/>
        <label>2</label>
    </ligand>
</feature>
<evidence type="ECO:0000313" key="4">
    <source>
        <dbReference type="EMBL" id="PZQ47767.1"/>
    </source>
</evidence>
<dbReference type="CDD" id="cd05666">
    <property type="entry name" value="M20_Acy1-like"/>
    <property type="match status" value="1"/>
</dbReference>
<comment type="caution">
    <text evidence="4">The sequence shown here is derived from an EMBL/GenBank/DDBJ whole genome shotgun (WGS) entry which is preliminary data.</text>
</comment>
<keyword evidence="2" id="KW-0464">Manganese</keyword>
<dbReference type="Gene3D" id="3.40.630.10">
    <property type="entry name" value="Zn peptidases"/>
    <property type="match status" value="1"/>
</dbReference>
<feature type="binding site" evidence="2">
    <location>
        <position position="358"/>
    </location>
    <ligand>
        <name>Mn(2+)</name>
        <dbReference type="ChEBI" id="CHEBI:29035"/>
        <label>2</label>
    </ligand>
</feature>
<gene>
    <name evidence="4" type="ORF">DI556_16250</name>
</gene>
<feature type="binding site" evidence="2">
    <location>
        <position position="104"/>
    </location>
    <ligand>
        <name>Mn(2+)</name>
        <dbReference type="ChEBI" id="CHEBI:29035"/>
        <label>2</label>
    </ligand>
</feature>
<evidence type="ECO:0000259" key="3">
    <source>
        <dbReference type="Pfam" id="PF07687"/>
    </source>
</evidence>
<sequence length="388" mass="41223">MAVINRIAGFAEELRGWRHELHRMPELDFDLFETAAFVAARLREIGVDEIHEGIAKTGIVALIHGRAPGPVIGLRADMDALPIAEATGADYASRNSGRMHACGHDGHTAILLGAARYLAETRNFAGSVALIFQPSEEMNGGGRMMCEEGMMARFGIARVFGLHNMPNAPLGQIATRPGPLMAATDEFEIVVHGRGGHAAFPHDCVDPVVAAMSIGQALQTLTARWVDPLKALVVGVSVIRAGEARNVIPDTALLGGTVRCFDESLREPVAARIRALAEGIAAAHGARAEVRHFFGYPVTANDPAEADFAVAVAREVVGADLVAADRPPEMGAEDFGYMLRERPGAYVFLGTGPGAGLHHPAFDYNDEATPIGASFFAKLVETAQPLGR</sequence>
<dbReference type="Pfam" id="PF01546">
    <property type="entry name" value="Peptidase_M20"/>
    <property type="match status" value="1"/>
</dbReference>
<keyword evidence="2" id="KW-0479">Metal-binding</keyword>
<dbReference type="EMBL" id="QFPW01000015">
    <property type="protein sequence ID" value="PZQ47767.1"/>
    <property type="molecule type" value="Genomic_DNA"/>
</dbReference>
<dbReference type="SUPFAM" id="SSF53187">
    <property type="entry name" value="Zn-dependent exopeptidases"/>
    <property type="match status" value="1"/>
</dbReference>
<dbReference type="NCBIfam" id="TIGR01891">
    <property type="entry name" value="amidohydrolases"/>
    <property type="match status" value="1"/>
</dbReference>
<proteinExistence type="predicted"/>
<dbReference type="InterPro" id="IPR036264">
    <property type="entry name" value="Bact_exopeptidase_dim_dom"/>
</dbReference>
<dbReference type="GO" id="GO:0050118">
    <property type="term" value="F:N-acetyldiaminopimelate deacetylase activity"/>
    <property type="evidence" value="ECO:0007669"/>
    <property type="project" value="UniProtKB-ARBA"/>
</dbReference>
<protein>
    <submittedName>
        <fullName evidence="4">Amidohydrolase</fullName>
    </submittedName>
</protein>